<keyword evidence="6" id="KW-1185">Reference proteome</keyword>
<dbReference type="Pfam" id="PF01212">
    <property type="entry name" value="Beta_elim_lyase"/>
    <property type="match status" value="1"/>
</dbReference>
<dbReference type="GeneID" id="41995225"/>
<evidence type="ECO:0000313" key="6">
    <source>
        <dbReference type="Proteomes" id="UP000253153"/>
    </source>
</evidence>
<dbReference type="GO" id="GO:0016829">
    <property type="term" value="F:lyase activity"/>
    <property type="evidence" value="ECO:0007669"/>
    <property type="project" value="InterPro"/>
</dbReference>
<evidence type="ECO:0000256" key="2">
    <source>
        <dbReference type="ARBA" id="ARBA00009721"/>
    </source>
</evidence>
<dbReference type="InterPro" id="IPR015424">
    <property type="entry name" value="PyrdxlP-dep_Trfase"/>
</dbReference>
<evidence type="ECO:0000256" key="1">
    <source>
        <dbReference type="ARBA" id="ARBA00001933"/>
    </source>
</evidence>
<feature type="domain" description="Aromatic amino acid beta-eliminating lyase/threonine aldolase" evidence="4">
    <location>
        <begin position="34"/>
        <end position="406"/>
    </location>
</feature>
<name>A0A366RQ87_9HYPO</name>
<keyword evidence="3" id="KW-0663">Pyridoxal phosphate</keyword>
<accession>A0A366RQ87</accession>
<proteinExistence type="inferred from homology"/>
<dbReference type="AlphaFoldDB" id="A0A366RQ87"/>
<dbReference type="GO" id="GO:0006520">
    <property type="term" value="P:amino acid metabolic process"/>
    <property type="evidence" value="ECO:0007669"/>
    <property type="project" value="InterPro"/>
</dbReference>
<evidence type="ECO:0000256" key="3">
    <source>
        <dbReference type="ARBA" id="ARBA00022898"/>
    </source>
</evidence>
<dbReference type="InterPro" id="IPR015422">
    <property type="entry name" value="PyrdxlP-dep_Trfase_small"/>
</dbReference>
<dbReference type="EMBL" id="QKXC01000118">
    <property type="protein sequence ID" value="RBR18962.1"/>
    <property type="molecule type" value="Genomic_DNA"/>
</dbReference>
<dbReference type="Gene3D" id="3.90.1150.10">
    <property type="entry name" value="Aspartate Aminotransferase, domain 1"/>
    <property type="match status" value="1"/>
</dbReference>
<protein>
    <recommendedName>
        <fullName evidence="4">Aromatic amino acid beta-eliminating lyase/threonine aldolase domain-containing protein</fullName>
    </recommendedName>
</protein>
<dbReference type="Proteomes" id="UP000253153">
    <property type="component" value="Unassembled WGS sequence"/>
</dbReference>
<reference evidence="5 6" key="1">
    <citation type="submission" date="2018-06" db="EMBL/GenBank/DDBJ databases">
        <title>Fusarium incarnatum-equiseti species complex species 28.</title>
        <authorList>
            <person name="Gardiner D.M."/>
        </authorList>
    </citation>
    <scope>NUCLEOTIDE SEQUENCE [LARGE SCALE GENOMIC DNA]</scope>
    <source>
        <strain evidence="5 6">FIESC_28</strain>
    </source>
</reference>
<dbReference type="InterPro" id="IPR015421">
    <property type="entry name" value="PyrdxlP-dep_Trfase_major"/>
</dbReference>
<comment type="caution">
    <text evidence="5">The sequence shown here is derived from an EMBL/GenBank/DDBJ whole genome shotgun (WGS) entry which is preliminary data.</text>
</comment>
<dbReference type="PANTHER" id="PTHR32325">
    <property type="entry name" value="BETA-ELIMINATING LYASE-LIKE PROTEIN-RELATED"/>
    <property type="match status" value="1"/>
</dbReference>
<dbReference type="SUPFAM" id="SSF53383">
    <property type="entry name" value="PLP-dependent transferases"/>
    <property type="match status" value="1"/>
</dbReference>
<dbReference type="Gene3D" id="3.40.640.10">
    <property type="entry name" value="Type I PLP-dependent aspartate aminotransferase-like (Major domain)"/>
    <property type="match status" value="1"/>
</dbReference>
<dbReference type="RefSeq" id="XP_031016018.1">
    <property type="nucleotide sequence ID" value="XM_031159929.1"/>
</dbReference>
<dbReference type="PANTHER" id="PTHR32325:SF4">
    <property type="entry name" value="TRYPTOPHANASE"/>
    <property type="match status" value="1"/>
</dbReference>
<dbReference type="OrthoDB" id="19261at2759"/>
<evidence type="ECO:0000259" key="4">
    <source>
        <dbReference type="Pfam" id="PF01212"/>
    </source>
</evidence>
<gene>
    <name evidence="5" type="ORF">FIESC28_05784</name>
</gene>
<comment type="similarity">
    <text evidence="2">Belongs to the beta-eliminating lyase family.</text>
</comment>
<sequence>MDGFRRRKMEEREDWIKSVDYNLFKLEGNQISIDLLTDNGTGSMSCRQWAAWAKETGTGAGPSSFAKAEEKVRQMFGLEHVLFVHQGRTGGNILLSEFVKENNTIPANSHTDNNRAYIEFQQATAEDCPLGDAFCITNHHPFKGNIDIQKLEFVLRVQYDNVPFILVSITCEKTGGQPISIQNLREVKDLARQYGVPVVFDSARFAENAWFIQQREPTYASSTIRDIVREMHQYADAVILNRQSNGLVGAGCIVATRDRDWFEAASRKVILFEGHTSYGEMPRRYMEALIVGLDEMTCDDYLRSRVCQVERFGEKLATAGVPIQQPIGGHAVAIDAANFLPNVPRDQFVAHTLAVQLYVDAGIRGTDIGTLMNDRDPNTGHNRYAQAEFMCLAIPRRIYSDEQLNAVFEALIHIHGRQSSYTHGFQIMKESGPRRYITVSLARVSEGEQDLVKVT</sequence>
<evidence type="ECO:0000313" key="5">
    <source>
        <dbReference type="EMBL" id="RBR18962.1"/>
    </source>
</evidence>
<organism evidence="5 6">
    <name type="scientific">Fusarium coffeatum</name>
    <dbReference type="NCBI Taxonomy" id="231269"/>
    <lineage>
        <taxon>Eukaryota</taxon>
        <taxon>Fungi</taxon>
        <taxon>Dikarya</taxon>
        <taxon>Ascomycota</taxon>
        <taxon>Pezizomycotina</taxon>
        <taxon>Sordariomycetes</taxon>
        <taxon>Hypocreomycetidae</taxon>
        <taxon>Hypocreales</taxon>
        <taxon>Nectriaceae</taxon>
        <taxon>Fusarium</taxon>
        <taxon>Fusarium incarnatum-equiseti species complex</taxon>
    </lineage>
</organism>
<dbReference type="InterPro" id="IPR001597">
    <property type="entry name" value="ArAA_b-elim_lyase/Thr_aldolase"/>
</dbReference>
<dbReference type="NCBIfam" id="NF009709">
    <property type="entry name" value="PRK13238.1"/>
    <property type="match status" value="1"/>
</dbReference>
<comment type="cofactor">
    <cofactor evidence="1">
        <name>pyridoxal 5'-phosphate</name>
        <dbReference type="ChEBI" id="CHEBI:597326"/>
    </cofactor>
</comment>